<keyword evidence="4" id="KW-0552">Olfaction</keyword>
<evidence type="ECO:0008006" key="12">
    <source>
        <dbReference type="Google" id="ProtNLM"/>
    </source>
</evidence>
<keyword evidence="3 9" id="KW-0812">Transmembrane</keyword>
<dbReference type="PANTHER" id="PTHR21137:SF42">
    <property type="entry name" value="ODORANT RECEPTOR 83A"/>
    <property type="match status" value="1"/>
</dbReference>
<accession>A0ABQ8SSJ8</accession>
<dbReference type="EMBL" id="JAJSOF020000021">
    <property type="protein sequence ID" value="KAJ4437156.1"/>
    <property type="molecule type" value="Genomic_DNA"/>
</dbReference>
<keyword evidence="7" id="KW-0675">Receptor</keyword>
<dbReference type="Pfam" id="PF02949">
    <property type="entry name" value="7tm_6"/>
    <property type="match status" value="1"/>
</dbReference>
<evidence type="ECO:0000256" key="4">
    <source>
        <dbReference type="ARBA" id="ARBA00022725"/>
    </source>
</evidence>
<evidence type="ECO:0000256" key="1">
    <source>
        <dbReference type="ARBA" id="ARBA00004141"/>
    </source>
</evidence>
<keyword evidence="6 9" id="KW-0472">Membrane</keyword>
<dbReference type="InterPro" id="IPR004117">
    <property type="entry name" value="7tm6_olfct_rcpt"/>
</dbReference>
<feature type="non-terminal residue" evidence="10">
    <location>
        <position position="1"/>
    </location>
</feature>
<protein>
    <recommendedName>
        <fullName evidence="12">Odorant receptor</fullName>
    </recommendedName>
</protein>
<evidence type="ECO:0000313" key="11">
    <source>
        <dbReference type="Proteomes" id="UP001148838"/>
    </source>
</evidence>
<evidence type="ECO:0000256" key="6">
    <source>
        <dbReference type="ARBA" id="ARBA00023136"/>
    </source>
</evidence>
<evidence type="ECO:0000256" key="8">
    <source>
        <dbReference type="ARBA" id="ARBA00023224"/>
    </source>
</evidence>
<comment type="subcellular location">
    <subcellularLocation>
        <location evidence="1">Membrane</location>
        <topology evidence="1">Multi-pass membrane protein</topology>
    </subcellularLocation>
</comment>
<keyword evidence="11" id="KW-1185">Reference proteome</keyword>
<sequence>FKKLIKLYNLFHYHYKNVKFHRFRKNSLLHLLSFADCFTWEDLPPKDPVTGNTSMGVWIRRINTTAVRITTFGLSVYFLHSFTRNILSEERFLMLDAWYPYDWSKSPVFEITNVIQAIATVGFAAFVYAFPPLYATLVLIACSQLEKLRATLSNIKQKCILFNEKASDESKEQFQISEEMFSQMKEQLNNCVRLHQDIIRFTMELEDNFRTLFVGVFLILMVTLCLASFSAVLRWGNALNVMQSVAVYFVLTIFVFLFCWFPSELTDQADRVRDAAWNCDWVGTPVCFQRALSILMTCANKEIIMTAGNCVPVSKETMMNVSTAIITTQFPRTKRTKSK</sequence>
<comment type="caution">
    <text evidence="10">The sequence shown here is derived from an EMBL/GenBank/DDBJ whole genome shotgun (WGS) entry which is preliminary data.</text>
</comment>
<evidence type="ECO:0000256" key="7">
    <source>
        <dbReference type="ARBA" id="ARBA00023170"/>
    </source>
</evidence>
<dbReference type="Proteomes" id="UP001148838">
    <property type="component" value="Unassembled WGS sequence"/>
</dbReference>
<gene>
    <name evidence="10" type="ORF">ANN_17291</name>
</gene>
<feature type="transmembrane region" description="Helical" evidence="9">
    <location>
        <begin position="212"/>
        <end position="233"/>
    </location>
</feature>
<keyword evidence="5 9" id="KW-1133">Transmembrane helix</keyword>
<dbReference type="PANTHER" id="PTHR21137">
    <property type="entry name" value="ODORANT RECEPTOR"/>
    <property type="match status" value="1"/>
</dbReference>
<evidence type="ECO:0000256" key="9">
    <source>
        <dbReference type="SAM" id="Phobius"/>
    </source>
</evidence>
<proteinExistence type="predicted"/>
<evidence type="ECO:0000256" key="2">
    <source>
        <dbReference type="ARBA" id="ARBA00022606"/>
    </source>
</evidence>
<evidence type="ECO:0000256" key="3">
    <source>
        <dbReference type="ARBA" id="ARBA00022692"/>
    </source>
</evidence>
<organism evidence="10 11">
    <name type="scientific">Periplaneta americana</name>
    <name type="common">American cockroach</name>
    <name type="synonym">Blatta americana</name>
    <dbReference type="NCBI Taxonomy" id="6978"/>
    <lineage>
        <taxon>Eukaryota</taxon>
        <taxon>Metazoa</taxon>
        <taxon>Ecdysozoa</taxon>
        <taxon>Arthropoda</taxon>
        <taxon>Hexapoda</taxon>
        <taxon>Insecta</taxon>
        <taxon>Pterygota</taxon>
        <taxon>Neoptera</taxon>
        <taxon>Polyneoptera</taxon>
        <taxon>Dictyoptera</taxon>
        <taxon>Blattodea</taxon>
        <taxon>Blattoidea</taxon>
        <taxon>Blattidae</taxon>
        <taxon>Blattinae</taxon>
        <taxon>Periplaneta</taxon>
    </lineage>
</organism>
<feature type="transmembrane region" description="Helical" evidence="9">
    <location>
        <begin position="245"/>
        <end position="263"/>
    </location>
</feature>
<evidence type="ECO:0000313" key="10">
    <source>
        <dbReference type="EMBL" id="KAJ4437156.1"/>
    </source>
</evidence>
<feature type="transmembrane region" description="Helical" evidence="9">
    <location>
        <begin position="114"/>
        <end position="140"/>
    </location>
</feature>
<keyword evidence="2" id="KW-0716">Sensory transduction</keyword>
<name>A0ABQ8SSJ8_PERAM</name>
<evidence type="ECO:0000256" key="5">
    <source>
        <dbReference type="ARBA" id="ARBA00022989"/>
    </source>
</evidence>
<reference evidence="10 11" key="1">
    <citation type="journal article" date="2022" name="Allergy">
        <title>Genome assembly and annotation of Periplaneta americana reveal a comprehensive cockroach allergen profile.</title>
        <authorList>
            <person name="Wang L."/>
            <person name="Xiong Q."/>
            <person name="Saelim N."/>
            <person name="Wang L."/>
            <person name="Nong W."/>
            <person name="Wan A.T."/>
            <person name="Shi M."/>
            <person name="Liu X."/>
            <person name="Cao Q."/>
            <person name="Hui J.H.L."/>
            <person name="Sookrung N."/>
            <person name="Leung T.F."/>
            <person name="Tungtrongchitr A."/>
            <person name="Tsui S.K.W."/>
        </authorList>
    </citation>
    <scope>NUCLEOTIDE SEQUENCE [LARGE SCALE GENOMIC DNA]</scope>
    <source>
        <strain evidence="10">PWHHKU_190912</strain>
    </source>
</reference>
<keyword evidence="8" id="KW-0807">Transducer</keyword>